<evidence type="ECO:0000256" key="3">
    <source>
        <dbReference type="ARBA" id="ARBA00023163"/>
    </source>
</evidence>
<dbReference type="Gene3D" id="1.10.10.10">
    <property type="entry name" value="Winged helix-like DNA-binding domain superfamily/Winged helix DNA-binding domain"/>
    <property type="match status" value="1"/>
</dbReference>
<feature type="domain" description="IclR-ED" evidence="5">
    <location>
        <begin position="70"/>
        <end position="253"/>
    </location>
</feature>
<proteinExistence type="predicted"/>
<reference evidence="6 7" key="1">
    <citation type="submission" date="2015-04" db="EMBL/GenBank/DDBJ databases">
        <authorList>
            <person name="Syromyatnikov M.Y."/>
            <person name="Popov V.N."/>
        </authorList>
    </citation>
    <scope>NUCLEOTIDE SEQUENCE [LARGE SCALE GENOMIC DNA]</scope>
    <source>
        <strain evidence="6 7">CECT 5292</strain>
    </source>
</reference>
<dbReference type="STRING" id="282199.GCA_001049735_01265"/>
<dbReference type="Pfam" id="PF01614">
    <property type="entry name" value="IclR_C"/>
    <property type="match status" value="1"/>
</dbReference>
<keyword evidence="3" id="KW-0804">Transcription</keyword>
<dbReference type="OrthoDB" id="6057486at2"/>
<dbReference type="SUPFAM" id="SSF55781">
    <property type="entry name" value="GAF domain-like"/>
    <property type="match status" value="1"/>
</dbReference>
<evidence type="ECO:0000256" key="1">
    <source>
        <dbReference type="ARBA" id="ARBA00023015"/>
    </source>
</evidence>
<evidence type="ECO:0000256" key="2">
    <source>
        <dbReference type="ARBA" id="ARBA00023125"/>
    </source>
</evidence>
<keyword evidence="1" id="KW-0805">Transcription regulation</keyword>
<dbReference type="Gene3D" id="3.30.450.40">
    <property type="match status" value="1"/>
</dbReference>
<dbReference type="CDD" id="cd00090">
    <property type="entry name" value="HTH_ARSR"/>
    <property type="match status" value="1"/>
</dbReference>
<organism evidence="6 7">
    <name type="scientific">Nereida ignava</name>
    <dbReference type="NCBI Taxonomy" id="282199"/>
    <lineage>
        <taxon>Bacteria</taxon>
        <taxon>Pseudomonadati</taxon>
        <taxon>Pseudomonadota</taxon>
        <taxon>Alphaproteobacteria</taxon>
        <taxon>Rhodobacterales</taxon>
        <taxon>Roseobacteraceae</taxon>
        <taxon>Nereida</taxon>
    </lineage>
</organism>
<dbReference type="GO" id="GO:0003700">
    <property type="term" value="F:DNA-binding transcription factor activity"/>
    <property type="evidence" value="ECO:0007669"/>
    <property type="project" value="TreeGrafter"/>
</dbReference>
<dbReference type="InterPro" id="IPR036388">
    <property type="entry name" value="WH-like_DNA-bd_sf"/>
</dbReference>
<dbReference type="EMBL" id="CVQV01000005">
    <property type="protein sequence ID" value="CRK75223.1"/>
    <property type="molecule type" value="Genomic_DNA"/>
</dbReference>
<dbReference type="PANTHER" id="PTHR30136">
    <property type="entry name" value="HELIX-TURN-HELIX TRANSCRIPTIONAL REGULATOR, ICLR FAMILY"/>
    <property type="match status" value="1"/>
</dbReference>
<name>A0A0U1NL36_9RHOB</name>
<evidence type="ECO:0000259" key="4">
    <source>
        <dbReference type="PROSITE" id="PS51077"/>
    </source>
</evidence>
<dbReference type="InterPro" id="IPR029016">
    <property type="entry name" value="GAF-like_dom_sf"/>
</dbReference>
<dbReference type="SMART" id="SM00346">
    <property type="entry name" value="HTH_ICLR"/>
    <property type="match status" value="1"/>
</dbReference>
<dbReference type="Proteomes" id="UP000048949">
    <property type="component" value="Unassembled WGS sequence"/>
</dbReference>
<dbReference type="GO" id="GO:0003677">
    <property type="term" value="F:DNA binding"/>
    <property type="evidence" value="ECO:0007669"/>
    <property type="project" value="UniProtKB-KW"/>
</dbReference>
<sequence length="254" mass="28431">MTKSQRIPTNLRTLKILEVLGSSESAMTATEINAQLDLPKQTVHRLCATLEQNGFINRKHMSKKYQIARRLRIMGAGLLHSSRDYIARHQILLGVNEQIGETVNYAVPGADGMNYLDRVETDWAFRIQQPIGSSVPFHCTASGKCFLANLPKRHQLALVESLNLTAMTVNTITDKAVLIDELSEIRANGYALDREEFMPGLIAIAVPIFDLENRFVAGLAYHGPTQRLNLSSMIETREVLITASQKLEKILFLE</sequence>
<keyword evidence="7" id="KW-1185">Reference proteome</keyword>
<dbReference type="InterPro" id="IPR011991">
    <property type="entry name" value="ArsR-like_HTH"/>
</dbReference>
<dbReference type="PANTHER" id="PTHR30136:SF35">
    <property type="entry name" value="HTH-TYPE TRANSCRIPTIONAL REGULATOR RV1719"/>
    <property type="match status" value="1"/>
</dbReference>
<accession>A0A0U1NL36</accession>
<evidence type="ECO:0000313" key="6">
    <source>
        <dbReference type="EMBL" id="CRK75223.1"/>
    </source>
</evidence>
<dbReference type="PROSITE" id="PS51077">
    <property type="entry name" value="HTH_ICLR"/>
    <property type="match status" value="1"/>
</dbReference>
<dbReference type="InterPro" id="IPR014757">
    <property type="entry name" value="Tscrpt_reg_IclR_C"/>
</dbReference>
<dbReference type="InterPro" id="IPR036390">
    <property type="entry name" value="WH_DNA-bd_sf"/>
</dbReference>
<dbReference type="PROSITE" id="PS51078">
    <property type="entry name" value="ICLR_ED"/>
    <property type="match status" value="1"/>
</dbReference>
<dbReference type="Pfam" id="PF09339">
    <property type="entry name" value="HTH_IclR"/>
    <property type="match status" value="1"/>
</dbReference>
<evidence type="ECO:0000313" key="7">
    <source>
        <dbReference type="Proteomes" id="UP000048949"/>
    </source>
</evidence>
<gene>
    <name evidence="6" type="primary">iclR</name>
    <name evidence="6" type="ORF">NIG5292_01266</name>
</gene>
<protein>
    <submittedName>
        <fullName evidence="6">Acetate operon repressor</fullName>
    </submittedName>
</protein>
<dbReference type="SUPFAM" id="SSF46785">
    <property type="entry name" value="Winged helix' DNA-binding domain"/>
    <property type="match status" value="1"/>
</dbReference>
<dbReference type="InterPro" id="IPR050707">
    <property type="entry name" value="HTH_MetabolicPath_Reg"/>
</dbReference>
<evidence type="ECO:0000259" key="5">
    <source>
        <dbReference type="PROSITE" id="PS51078"/>
    </source>
</evidence>
<dbReference type="GO" id="GO:0045892">
    <property type="term" value="P:negative regulation of DNA-templated transcription"/>
    <property type="evidence" value="ECO:0007669"/>
    <property type="project" value="TreeGrafter"/>
</dbReference>
<keyword evidence="2" id="KW-0238">DNA-binding</keyword>
<dbReference type="AlphaFoldDB" id="A0A0U1NL36"/>
<dbReference type="InterPro" id="IPR005471">
    <property type="entry name" value="Tscrpt_reg_IclR_N"/>
</dbReference>
<dbReference type="RefSeq" id="WP_048598618.1">
    <property type="nucleotide sequence ID" value="NZ_CVPC01000005.1"/>
</dbReference>
<feature type="domain" description="HTH iclR-type" evidence="4">
    <location>
        <begin position="7"/>
        <end position="69"/>
    </location>
</feature>